<name>A0AAT9F807_9BACT</name>
<reference evidence="9" key="1">
    <citation type="journal article" date="2014" name="Appl. Environ. Microbiol.">
        <title>Molecular Epidemiology of Cases of Mycoplasma californicum Infection in Japan.</title>
        <authorList>
            <person name="Hata E."/>
            <person name="Suzuki K."/>
            <person name="Hanyu H."/>
            <person name="Itoh M."/>
            <person name="Higuchi H."/>
            <person name="Kobayashi H."/>
        </authorList>
    </citation>
    <scope>NUCLEOTIDE SEQUENCE</scope>
    <source>
        <strain evidence="9">HAZ160_1</strain>
    </source>
</reference>
<evidence type="ECO:0000256" key="4">
    <source>
        <dbReference type="ARBA" id="ARBA00022737"/>
    </source>
</evidence>
<reference evidence="9" key="3">
    <citation type="journal article" date="2019" name="Vet. Microbiol.">
        <title>Mutations associated with change of susceptibility to lincosamides and/or macrolides in field and laboratory-derived Mycoplasma californicum strains in Japan, and development of a rapid detection method for these mutations.</title>
        <authorList>
            <person name="Hata E."/>
            <person name="Nagai K."/>
            <person name="Murakami K."/>
        </authorList>
    </citation>
    <scope>NUCLEOTIDE SEQUENCE</scope>
    <source>
        <strain evidence="9">HAZ160_1</strain>
    </source>
</reference>
<dbReference type="PROSITE" id="PS51257">
    <property type="entry name" value="PROKAR_LIPOPROTEIN"/>
    <property type="match status" value="1"/>
</dbReference>
<keyword evidence="2" id="KW-1003">Cell membrane</keyword>
<evidence type="ECO:0000256" key="5">
    <source>
        <dbReference type="ARBA" id="ARBA00023136"/>
    </source>
</evidence>
<gene>
    <name evidence="9" type="primary">p30</name>
    <name evidence="9" type="ORF">MCAL160_0441</name>
</gene>
<dbReference type="InterPro" id="IPR009975">
    <property type="entry name" value="P30"/>
</dbReference>
<keyword evidence="4" id="KW-0677">Repeat</keyword>
<evidence type="ECO:0000256" key="6">
    <source>
        <dbReference type="ARBA" id="ARBA00023139"/>
    </source>
</evidence>
<organism evidence="9">
    <name type="scientific">Mycoplasmopsis californica HAZ160_1</name>
    <dbReference type="NCBI Taxonomy" id="1397850"/>
    <lineage>
        <taxon>Bacteria</taxon>
        <taxon>Bacillati</taxon>
        <taxon>Mycoplasmatota</taxon>
        <taxon>Mycoplasmoidales</taxon>
        <taxon>Metamycoplasmataceae</taxon>
        <taxon>Mycoplasmopsis</taxon>
    </lineage>
</organism>
<keyword evidence="3 8" id="KW-0732">Signal</keyword>
<keyword evidence="6" id="KW-0564">Palmitate</keyword>
<feature type="chain" id="PRO_5043445489" evidence="8">
    <location>
        <begin position="30"/>
        <end position="203"/>
    </location>
</feature>
<evidence type="ECO:0000256" key="8">
    <source>
        <dbReference type="SAM" id="SignalP"/>
    </source>
</evidence>
<evidence type="ECO:0000256" key="3">
    <source>
        <dbReference type="ARBA" id="ARBA00022729"/>
    </source>
</evidence>
<evidence type="ECO:0000256" key="7">
    <source>
        <dbReference type="ARBA" id="ARBA00023288"/>
    </source>
</evidence>
<sequence length="203" mass="22882">MIKENKMKNKFWISLGGVLSTTVAVPLLAASCGKTESQSRVKLVATSTELANQTVPNKNNDNRATYKDLLFDESEVKLEFTNTKINDDILTSKKDNGLQVFFNSYNNVVALYGTKKTPEQKPWEAPKIATISGLDSYLLTNDKEPIYIKKDKKKPDKHYLNNNGYLNVTKNDAGKYVVKFRLFKKEAKGAVSISTQIYEMVLN</sequence>
<evidence type="ECO:0000256" key="1">
    <source>
        <dbReference type="ARBA" id="ARBA00004193"/>
    </source>
</evidence>
<dbReference type="EMBL" id="AP013353">
    <property type="protein sequence ID" value="BAP01022.1"/>
    <property type="molecule type" value="Genomic_DNA"/>
</dbReference>
<evidence type="ECO:0000256" key="2">
    <source>
        <dbReference type="ARBA" id="ARBA00022475"/>
    </source>
</evidence>
<reference evidence="9" key="2">
    <citation type="journal article" date="2014" name="Genome Announc.">
        <title>Complete Genome Sequence of Mycoplasma californicum Strain HAZ160_1 from Bovine Mastitic Milk in Japan.</title>
        <authorList>
            <person name="Hata E."/>
            <person name="Murakami K."/>
        </authorList>
    </citation>
    <scope>NUCLEOTIDE SEQUENCE</scope>
    <source>
        <strain evidence="9">HAZ160_1</strain>
    </source>
</reference>
<comment type="subcellular location">
    <subcellularLocation>
        <location evidence="1">Cell membrane</location>
        <topology evidence="1">Lipid-anchor</topology>
    </subcellularLocation>
</comment>
<dbReference type="Pfam" id="PF07390">
    <property type="entry name" value="P30"/>
    <property type="match status" value="1"/>
</dbReference>
<dbReference type="AlphaFoldDB" id="A0AAT9F807"/>
<dbReference type="InterPro" id="IPR049890">
    <property type="entry name" value="VlpA-F-like_signal"/>
</dbReference>
<evidence type="ECO:0000313" key="9">
    <source>
        <dbReference type="EMBL" id="BAP01022.1"/>
    </source>
</evidence>
<keyword evidence="7" id="KW-0449">Lipoprotein</keyword>
<keyword evidence="5" id="KW-0472">Membrane</keyword>
<protein>
    <submittedName>
        <fullName evidence="9">P30</fullName>
    </submittedName>
</protein>
<dbReference type="GO" id="GO:0005886">
    <property type="term" value="C:plasma membrane"/>
    <property type="evidence" value="ECO:0007669"/>
    <property type="project" value="UniProtKB-SubCell"/>
</dbReference>
<reference evidence="9" key="4">
    <citation type="submission" date="2024-06" db="EMBL/GenBank/DDBJ databases">
        <authorList>
            <consortium name="Mycoplasma californicum genome sequencing consortium"/>
            <person name="Hata E."/>
            <person name="Tanaka K."/>
            <person name="Tamamura Y."/>
        </authorList>
    </citation>
    <scope>NUCLEOTIDE SEQUENCE</scope>
    <source>
        <strain evidence="9">HAZ160_1</strain>
    </source>
</reference>
<dbReference type="NCBIfam" id="NF033817">
    <property type="entry name" value="Mplas_variab_LP"/>
    <property type="match status" value="1"/>
</dbReference>
<accession>A0AAT9F807</accession>
<proteinExistence type="predicted"/>
<dbReference type="KEGG" id="mcm:MCAL160_0441"/>
<feature type="signal peptide" evidence="8">
    <location>
        <begin position="1"/>
        <end position="29"/>
    </location>
</feature>